<dbReference type="AlphaFoldDB" id="A0A0F8Y5Q5"/>
<proteinExistence type="predicted"/>
<reference evidence="1" key="1">
    <citation type="journal article" date="2015" name="Nature">
        <title>Complex archaea that bridge the gap between prokaryotes and eukaryotes.</title>
        <authorList>
            <person name="Spang A."/>
            <person name="Saw J.H."/>
            <person name="Jorgensen S.L."/>
            <person name="Zaremba-Niedzwiedzka K."/>
            <person name="Martijn J."/>
            <person name="Lind A.E."/>
            <person name="van Eijk R."/>
            <person name="Schleper C."/>
            <person name="Guy L."/>
            <person name="Ettema T.J."/>
        </authorList>
    </citation>
    <scope>NUCLEOTIDE SEQUENCE</scope>
</reference>
<evidence type="ECO:0000313" key="1">
    <source>
        <dbReference type="EMBL" id="KKK76772.1"/>
    </source>
</evidence>
<organism evidence="1">
    <name type="scientific">marine sediment metagenome</name>
    <dbReference type="NCBI Taxonomy" id="412755"/>
    <lineage>
        <taxon>unclassified sequences</taxon>
        <taxon>metagenomes</taxon>
        <taxon>ecological metagenomes</taxon>
    </lineage>
</organism>
<sequence length="61" mass="7235">MTAEEKLKELYEACKPPKQTPEMIKKEEYWNASNFRGVFLDPEHIDLIANLVVERLKKEDK</sequence>
<name>A0A0F8Y5Q5_9ZZZZ</name>
<comment type="caution">
    <text evidence="1">The sequence shown here is derived from an EMBL/GenBank/DDBJ whole genome shotgun (WGS) entry which is preliminary data.</text>
</comment>
<dbReference type="EMBL" id="LAZR01055262">
    <property type="protein sequence ID" value="KKK76772.1"/>
    <property type="molecule type" value="Genomic_DNA"/>
</dbReference>
<protein>
    <submittedName>
        <fullName evidence="1">Uncharacterized protein</fullName>
    </submittedName>
</protein>
<gene>
    <name evidence="1" type="ORF">LCGC14_2860310</name>
</gene>
<accession>A0A0F8Y5Q5</accession>